<dbReference type="InterPro" id="IPR001005">
    <property type="entry name" value="SANT/Myb"/>
</dbReference>
<evidence type="ECO:0000256" key="1">
    <source>
        <dbReference type="SAM" id="MobiDB-lite"/>
    </source>
</evidence>
<dbReference type="RefSeq" id="XP_001258963.1">
    <property type="nucleotide sequence ID" value="XM_001258962.1"/>
</dbReference>
<dbReference type="AlphaFoldDB" id="A1DK27"/>
<feature type="compositionally biased region" description="Polar residues" evidence="1">
    <location>
        <begin position="132"/>
        <end position="141"/>
    </location>
</feature>
<feature type="domain" description="Myb-like" evidence="2">
    <location>
        <begin position="258"/>
        <end position="304"/>
    </location>
</feature>
<name>A1DK27_NEOFI</name>
<sequence>MSSRINHGGCVPLTSEPESPSSDHQIGALGSNKSENIISLPSEGTYESSSSIIKGRRSTVIFPDTIQGPESDCEVTSSFSFDDADPPQPETFSRVQNHDPFGRKSSFSPRCADDGLCHADANLVSEVPETPPSTIKSSGGASVSDKDDDGLLSRCMLYEGEEGLLDVPRSEVQLSFEHVAETSPPQLDHQVAQGITSSSLYSKVDSTRSNPTSQKRPASATLETDGEASGPRTRARARARAEASEASSSLPTPRSARPYSAAEDEVLQKLVARGLTWEEIEKEFGLRFAKRTSRSLQMRWSRNLKLTAPSTRCSKRKRSSPW</sequence>
<dbReference type="Proteomes" id="UP000006702">
    <property type="component" value="Unassembled WGS sequence"/>
</dbReference>
<dbReference type="VEuPathDB" id="FungiDB:NFIA_004220"/>
<feature type="region of interest" description="Disordered" evidence="1">
    <location>
        <begin position="126"/>
        <end position="149"/>
    </location>
</feature>
<evidence type="ECO:0000259" key="2">
    <source>
        <dbReference type="PROSITE" id="PS50090"/>
    </source>
</evidence>
<dbReference type="PROSITE" id="PS50090">
    <property type="entry name" value="MYB_LIKE"/>
    <property type="match status" value="1"/>
</dbReference>
<dbReference type="HOGENOM" id="CLU_785509_0_0_1"/>
<dbReference type="OrthoDB" id="4506575at2759"/>
<organism evidence="3 4">
    <name type="scientific">Neosartorya fischeri (strain ATCC 1020 / DSM 3700 / CBS 544.65 / FGSC A1164 / JCM 1740 / NRRL 181 / WB 181)</name>
    <name type="common">Aspergillus fischerianus</name>
    <dbReference type="NCBI Taxonomy" id="331117"/>
    <lineage>
        <taxon>Eukaryota</taxon>
        <taxon>Fungi</taxon>
        <taxon>Dikarya</taxon>
        <taxon>Ascomycota</taxon>
        <taxon>Pezizomycotina</taxon>
        <taxon>Eurotiomycetes</taxon>
        <taxon>Eurotiomycetidae</taxon>
        <taxon>Eurotiales</taxon>
        <taxon>Aspergillaceae</taxon>
        <taxon>Aspergillus</taxon>
        <taxon>Aspergillus subgen. Fumigati</taxon>
    </lineage>
</organism>
<evidence type="ECO:0000313" key="3">
    <source>
        <dbReference type="EMBL" id="EAW17066.1"/>
    </source>
</evidence>
<gene>
    <name evidence="3" type="ORF">NFIA_004220</name>
</gene>
<dbReference type="eggNOG" id="ENOG502RNT1">
    <property type="taxonomic scope" value="Eukaryota"/>
</dbReference>
<evidence type="ECO:0000313" key="4">
    <source>
        <dbReference type="Proteomes" id="UP000006702"/>
    </source>
</evidence>
<protein>
    <recommendedName>
        <fullName evidence="2">Myb-like domain-containing protein</fullName>
    </recommendedName>
</protein>
<feature type="compositionally biased region" description="Polar residues" evidence="1">
    <location>
        <begin position="207"/>
        <end position="216"/>
    </location>
</feature>
<proteinExistence type="predicted"/>
<reference evidence="4" key="1">
    <citation type="journal article" date="2008" name="PLoS Genet.">
        <title>Genomic islands in the pathogenic filamentous fungus Aspergillus fumigatus.</title>
        <authorList>
            <person name="Fedorova N.D."/>
            <person name="Khaldi N."/>
            <person name="Joardar V.S."/>
            <person name="Maiti R."/>
            <person name="Amedeo P."/>
            <person name="Anderson M.J."/>
            <person name="Crabtree J."/>
            <person name="Silva J.C."/>
            <person name="Badger J.H."/>
            <person name="Albarraq A."/>
            <person name="Angiuoli S."/>
            <person name="Bussey H."/>
            <person name="Bowyer P."/>
            <person name="Cotty P.J."/>
            <person name="Dyer P.S."/>
            <person name="Egan A."/>
            <person name="Galens K."/>
            <person name="Fraser-Liggett C.M."/>
            <person name="Haas B.J."/>
            <person name="Inman J.M."/>
            <person name="Kent R."/>
            <person name="Lemieux S."/>
            <person name="Malavazi I."/>
            <person name="Orvis J."/>
            <person name="Roemer T."/>
            <person name="Ronning C.M."/>
            <person name="Sundaram J.P."/>
            <person name="Sutton G."/>
            <person name="Turner G."/>
            <person name="Venter J.C."/>
            <person name="White O.R."/>
            <person name="Whitty B.R."/>
            <person name="Youngman P."/>
            <person name="Wolfe K.H."/>
            <person name="Goldman G.H."/>
            <person name="Wortman J.R."/>
            <person name="Jiang B."/>
            <person name="Denning D.W."/>
            <person name="Nierman W.C."/>
        </authorList>
    </citation>
    <scope>NUCLEOTIDE SEQUENCE [LARGE SCALE GENOMIC DNA]</scope>
    <source>
        <strain evidence="4">ATCC 1020 / DSM 3700 / CBS 544.65 / FGSC A1164 / JCM 1740 / NRRL 181 / WB 181</strain>
    </source>
</reference>
<accession>A1DK27</accession>
<dbReference type="GeneID" id="4585386"/>
<keyword evidence="4" id="KW-1185">Reference proteome</keyword>
<dbReference type="Pfam" id="PF13921">
    <property type="entry name" value="Myb_DNA-bind_6"/>
    <property type="match status" value="1"/>
</dbReference>
<feature type="region of interest" description="Disordered" evidence="1">
    <location>
        <begin position="1"/>
        <end position="106"/>
    </location>
</feature>
<dbReference type="OMA" id="HDPFGRK"/>
<dbReference type="KEGG" id="nfi:NFIA_004220"/>
<dbReference type="EMBL" id="DS027697">
    <property type="protein sequence ID" value="EAW17066.1"/>
    <property type="molecule type" value="Genomic_DNA"/>
</dbReference>
<feature type="region of interest" description="Disordered" evidence="1">
    <location>
        <begin position="177"/>
        <end position="261"/>
    </location>
</feature>